<proteinExistence type="predicted"/>
<organism evidence="1 2">
    <name type="scientific">Aspergillus melleus</name>
    <dbReference type="NCBI Taxonomy" id="138277"/>
    <lineage>
        <taxon>Eukaryota</taxon>
        <taxon>Fungi</taxon>
        <taxon>Dikarya</taxon>
        <taxon>Ascomycota</taxon>
        <taxon>Pezizomycotina</taxon>
        <taxon>Eurotiomycetes</taxon>
        <taxon>Eurotiomycetidae</taxon>
        <taxon>Eurotiales</taxon>
        <taxon>Aspergillaceae</taxon>
        <taxon>Aspergillus</taxon>
        <taxon>Aspergillus subgen. Circumdati</taxon>
    </lineage>
</organism>
<evidence type="ECO:0000313" key="2">
    <source>
        <dbReference type="Proteomes" id="UP001177260"/>
    </source>
</evidence>
<sequence length="272" mass="29919">MAYSFYHYEPSKPAAVIAIICYGPSTIYHIYQLIRLKAYFFTTFIVGAIMMTIGYIARTISANNKTSLPPYIAQNVCTLLPPSLYAATIYMIYGRVVIHLREPRLSLVSPYKVTKIFVIGDAIAFLTQASGGGMMAMEGMADAGQKITVVGLFVQLGFFGFFLTVTGTFVKRLRGRGRRGGLLAGNGGAGAVPEEVMRLLLVLLVVSGVIIVRCLYRIVEFVQGNDGYLMGHEVFMYVFDTIPMFGVQVVFHFFHPGRILGQGGKGFEEVAM</sequence>
<comment type="caution">
    <text evidence="1">The sequence shown here is derived from an EMBL/GenBank/DDBJ whole genome shotgun (WGS) entry which is preliminary data.</text>
</comment>
<dbReference type="EMBL" id="JAOPJF010000038">
    <property type="protein sequence ID" value="KAK1143589.1"/>
    <property type="molecule type" value="Genomic_DNA"/>
</dbReference>
<name>A0ACC3B0F5_9EURO</name>
<reference evidence="1 2" key="1">
    <citation type="journal article" date="2023" name="ACS Omega">
        <title>Identification of the Neoaspergillic Acid Biosynthesis Gene Cluster by Establishing an In Vitro CRISPR-Ribonucleoprotein Genetic System in Aspergillus melleus.</title>
        <authorList>
            <person name="Yuan B."/>
            <person name="Grau M.F."/>
            <person name="Murata R.M."/>
            <person name="Torok T."/>
            <person name="Venkateswaran K."/>
            <person name="Stajich J.E."/>
            <person name="Wang C.C.C."/>
        </authorList>
    </citation>
    <scope>NUCLEOTIDE SEQUENCE [LARGE SCALE GENOMIC DNA]</scope>
    <source>
        <strain evidence="1 2">IMV 1140</strain>
    </source>
</reference>
<evidence type="ECO:0000313" key="1">
    <source>
        <dbReference type="EMBL" id="KAK1143589.1"/>
    </source>
</evidence>
<gene>
    <name evidence="1" type="ORF">N8T08_006199</name>
</gene>
<keyword evidence="2" id="KW-1185">Reference proteome</keyword>
<dbReference type="Proteomes" id="UP001177260">
    <property type="component" value="Unassembled WGS sequence"/>
</dbReference>
<accession>A0ACC3B0F5</accession>
<protein>
    <submittedName>
        <fullName evidence="1">Uncharacterized protein</fullName>
    </submittedName>
</protein>